<evidence type="ECO:0000256" key="7">
    <source>
        <dbReference type="ARBA" id="ARBA00023242"/>
    </source>
</evidence>
<evidence type="ECO:0000259" key="11">
    <source>
        <dbReference type="PROSITE" id="PS51215"/>
    </source>
</evidence>
<name>C4QW41_KOMPG</name>
<keyword evidence="13" id="KW-1185">Reference proteome</keyword>
<evidence type="ECO:0000259" key="10">
    <source>
        <dbReference type="PROSITE" id="PS50868"/>
    </source>
</evidence>
<keyword evidence="3" id="KW-0158">Chromosome</keyword>
<dbReference type="InParanoid" id="C4QW41"/>
<feature type="domain" description="SET" evidence="9">
    <location>
        <begin position="236"/>
        <end position="352"/>
    </location>
</feature>
<dbReference type="SMART" id="SM00317">
    <property type="entry name" value="SET"/>
    <property type="match status" value="1"/>
</dbReference>
<evidence type="ECO:0000256" key="2">
    <source>
        <dbReference type="ARBA" id="ARBA00004286"/>
    </source>
</evidence>
<dbReference type="SMR" id="C4QW41"/>
<dbReference type="HOGENOM" id="CLU_463154_0_0_1"/>
<feature type="compositionally biased region" description="Basic and acidic residues" evidence="8">
    <location>
        <begin position="409"/>
        <end position="425"/>
    </location>
</feature>
<proteinExistence type="predicted"/>
<evidence type="ECO:0000256" key="4">
    <source>
        <dbReference type="ARBA" id="ARBA00022603"/>
    </source>
</evidence>
<dbReference type="Pfam" id="PF00856">
    <property type="entry name" value="SET"/>
    <property type="match status" value="1"/>
</dbReference>
<dbReference type="Proteomes" id="UP000000314">
    <property type="component" value="Chromosome 1"/>
</dbReference>
<feature type="compositionally biased region" description="Basic residues" evidence="8">
    <location>
        <begin position="515"/>
        <end position="529"/>
    </location>
</feature>
<comment type="subcellular location">
    <subcellularLocation>
        <location evidence="2">Chromosome</location>
    </subcellularLocation>
    <subcellularLocation>
        <location evidence="1">Nucleus</location>
    </subcellularLocation>
</comment>
<dbReference type="GO" id="GO:0042054">
    <property type="term" value="F:histone methyltransferase activity"/>
    <property type="evidence" value="ECO:0007669"/>
    <property type="project" value="InterPro"/>
</dbReference>
<dbReference type="STRING" id="644223.C4QW41"/>
<feature type="domain" description="AWS" evidence="11">
    <location>
        <begin position="181"/>
        <end position="227"/>
    </location>
</feature>
<keyword evidence="7" id="KW-0539">Nucleus</keyword>
<feature type="compositionally biased region" description="Low complexity" evidence="8">
    <location>
        <begin position="530"/>
        <end position="539"/>
    </location>
</feature>
<evidence type="ECO:0000313" key="12">
    <source>
        <dbReference type="EMBL" id="CAY67464.1"/>
    </source>
</evidence>
<evidence type="ECO:0000256" key="5">
    <source>
        <dbReference type="ARBA" id="ARBA00022679"/>
    </source>
</evidence>
<accession>C4QW41</accession>
<organism evidence="12 13">
    <name type="scientific">Komagataella phaffii (strain GS115 / ATCC 20864)</name>
    <name type="common">Yeast</name>
    <name type="synonym">Pichia pastoris</name>
    <dbReference type="NCBI Taxonomy" id="644223"/>
    <lineage>
        <taxon>Eukaryota</taxon>
        <taxon>Fungi</taxon>
        <taxon>Dikarya</taxon>
        <taxon>Ascomycota</taxon>
        <taxon>Saccharomycotina</taxon>
        <taxon>Pichiomycetes</taxon>
        <taxon>Pichiales</taxon>
        <taxon>Pichiaceae</taxon>
        <taxon>Komagataella</taxon>
    </lineage>
</organism>
<dbReference type="InterPro" id="IPR050777">
    <property type="entry name" value="SET2_Histone-Lys_MeTrsfase"/>
</dbReference>
<dbReference type="AlphaFoldDB" id="C4QW41"/>
<evidence type="ECO:0000256" key="1">
    <source>
        <dbReference type="ARBA" id="ARBA00004123"/>
    </source>
</evidence>
<dbReference type="InterPro" id="IPR001214">
    <property type="entry name" value="SET_dom"/>
</dbReference>
<evidence type="ECO:0000259" key="9">
    <source>
        <dbReference type="PROSITE" id="PS50280"/>
    </source>
</evidence>
<dbReference type="GO" id="GO:0032259">
    <property type="term" value="P:methylation"/>
    <property type="evidence" value="ECO:0007669"/>
    <property type="project" value="UniProtKB-KW"/>
</dbReference>
<feature type="domain" description="Post-SET" evidence="10">
    <location>
        <begin position="360"/>
        <end position="376"/>
    </location>
</feature>
<feature type="region of interest" description="Disordered" evidence="8">
    <location>
        <begin position="513"/>
        <end position="563"/>
    </location>
</feature>
<dbReference type="InterPro" id="IPR003616">
    <property type="entry name" value="Post-SET_dom"/>
</dbReference>
<dbReference type="GO" id="GO:0005634">
    <property type="term" value="C:nucleus"/>
    <property type="evidence" value="ECO:0007669"/>
    <property type="project" value="UniProtKB-SubCell"/>
</dbReference>
<evidence type="ECO:0000256" key="8">
    <source>
        <dbReference type="SAM" id="MobiDB-lite"/>
    </source>
</evidence>
<dbReference type="GeneID" id="8197228"/>
<sequence length="589" mass="66686">MLASQSEEEPFSFYMWCDMPSRPSRNSLKDSTYLPLSELLEHGEAPTTRPSRKLTRSIEQCKKWVACIDHSNFPGHWSVGKRGCRTKVQLQMQLILSAATGSPLKLWIFSQRGLEVVSFLLIPKPEALQFVSPTRKQKRKIVSLPNSNFRATTAEWANLAKNIWRSSKEHDKVIKNSRSLRDYNSCNCRVNCGDLCLNRILQIECDSTICKLSETRSCGNTQFTTLELGISSLFREGTRVCRIDDKKGYGLVAIREFAPYELICEYTGEVINQEVVKERLSKKKVFHYYHLSLEQGLSIDSTVKGSVARFVNHSCAPNAEVQKWYVQDEPRIGLFAGSKGIIPGDEITYDYNFIWLENAEPQLCYCQSANCRGVIGKKHSPSPVSQPTKSSKRTPQEGSQPSRKRGQHKIKDNQLLKTEKDTDARRLRRSIRHKGLAPDVGNTLQRLPLHVRKQLSIDMAPPGKADDISRQLLAVLLPTEGRTRSSRQRKVVEACIKTGIPLKYTGLDIKEPFPKKRVNKRNSARKLRSSSKSSSTSKKSASETLILKEEPKNHPPPPRVSEKLKIAHIIHSSEESLSSIPFHPINQIN</sequence>
<dbReference type="OrthoDB" id="422362at2759"/>
<evidence type="ECO:0000313" key="13">
    <source>
        <dbReference type="Proteomes" id="UP000000314"/>
    </source>
</evidence>
<dbReference type="PROSITE" id="PS51215">
    <property type="entry name" value="AWS"/>
    <property type="match status" value="1"/>
</dbReference>
<dbReference type="KEGG" id="ppa:PAS_chr1-1_0102"/>
<keyword evidence="4 12" id="KW-0489">Methyltransferase</keyword>
<dbReference type="PROSITE" id="PS50280">
    <property type="entry name" value="SET"/>
    <property type="match status" value="1"/>
</dbReference>
<dbReference type="GO" id="GO:0005694">
    <property type="term" value="C:chromosome"/>
    <property type="evidence" value="ECO:0007669"/>
    <property type="project" value="UniProtKB-SubCell"/>
</dbReference>
<dbReference type="InterPro" id="IPR006560">
    <property type="entry name" value="AWS_dom"/>
</dbReference>
<dbReference type="SUPFAM" id="SSF82199">
    <property type="entry name" value="SET domain"/>
    <property type="match status" value="1"/>
</dbReference>
<dbReference type="Gene3D" id="2.170.270.10">
    <property type="entry name" value="SET domain"/>
    <property type="match status" value="1"/>
</dbReference>
<protein>
    <submittedName>
        <fullName evidence="12">Histone methyltransferase with a role in transcriptional elongation</fullName>
    </submittedName>
</protein>
<evidence type="ECO:0000256" key="3">
    <source>
        <dbReference type="ARBA" id="ARBA00022454"/>
    </source>
</evidence>
<dbReference type="InterPro" id="IPR046341">
    <property type="entry name" value="SET_dom_sf"/>
</dbReference>
<evidence type="ECO:0000256" key="6">
    <source>
        <dbReference type="ARBA" id="ARBA00022691"/>
    </source>
</evidence>
<gene>
    <name evidence="12" type="ordered locus">PAS_chr1-1_0102</name>
</gene>
<dbReference type="eggNOG" id="KOG4442">
    <property type="taxonomic scope" value="Eukaryota"/>
</dbReference>
<dbReference type="RefSeq" id="XP_002489745.1">
    <property type="nucleotide sequence ID" value="XM_002489700.1"/>
</dbReference>
<dbReference type="PROSITE" id="PS50868">
    <property type="entry name" value="POST_SET"/>
    <property type="match status" value="1"/>
</dbReference>
<dbReference type="EMBL" id="FN392319">
    <property type="protein sequence ID" value="CAY67464.1"/>
    <property type="molecule type" value="Genomic_DNA"/>
</dbReference>
<keyword evidence="5" id="KW-0808">Transferase</keyword>
<feature type="region of interest" description="Disordered" evidence="8">
    <location>
        <begin position="377"/>
        <end position="427"/>
    </location>
</feature>
<dbReference type="PANTHER" id="PTHR22884">
    <property type="entry name" value="SET DOMAIN PROTEINS"/>
    <property type="match status" value="1"/>
</dbReference>
<keyword evidence="6" id="KW-0949">S-adenosyl-L-methionine</keyword>
<reference evidence="12 13" key="1">
    <citation type="journal article" date="2009" name="Nat. Biotechnol.">
        <title>Genome sequence of the recombinant protein production host Pichia pastoris.</title>
        <authorList>
            <person name="De Schutter K."/>
            <person name="Lin Y.C."/>
            <person name="Tiels P."/>
            <person name="Van Hecke A."/>
            <person name="Glinka S."/>
            <person name="Weber-Lehmann J."/>
            <person name="Rouze P."/>
            <person name="Van de Peer Y."/>
            <person name="Callewaert N."/>
        </authorList>
    </citation>
    <scope>NUCLEOTIDE SEQUENCE [LARGE SCALE GENOMIC DNA]</scope>
    <source>
        <strain evidence="13">GS115 / ATCC 20864</strain>
    </source>
</reference>